<reference evidence="2" key="1">
    <citation type="submission" date="2020-05" db="EMBL/GenBank/DDBJ databases">
        <authorList>
            <person name="Chiriac C."/>
            <person name="Salcher M."/>
            <person name="Ghai R."/>
            <person name="Kavagutti S V."/>
        </authorList>
    </citation>
    <scope>NUCLEOTIDE SEQUENCE</scope>
</reference>
<sequence length="139" mass="16141">MCAAVNEREEIERAIRSIFESFQSGDIHGLEDMLAEDCTVWDVFTPEFIVGREARREFHEADRAQSQARGPLTWNARFVRTEVWNDLALACYYLDFEYHEPGAMTGSVRITDLLRRENGRWSVIHHHEGLIPHQLDSGH</sequence>
<dbReference type="SUPFAM" id="SSF54427">
    <property type="entry name" value="NTF2-like"/>
    <property type="match status" value="1"/>
</dbReference>
<dbReference type="Pfam" id="PF13474">
    <property type="entry name" value="SnoaL_3"/>
    <property type="match status" value="1"/>
</dbReference>
<dbReference type="Gene3D" id="3.10.450.50">
    <property type="match status" value="1"/>
</dbReference>
<name>A0A6J6N599_9ZZZZ</name>
<proteinExistence type="predicted"/>
<organism evidence="2">
    <name type="scientific">freshwater metagenome</name>
    <dbReference type="NCBI Taxonomy" id="449393"/>
    <lineage>
        <taxon>unclassified sequences</taxon>
        <taxon>metagenomes</taxon>
        <taxon>ecological metagenomes</taxon>
    </lineage>
</organism>
<feature type="domain" description="SnoaL-like" evidence="1">
    <location>
        <begin position="11"/>
        <end position="128"/>
    </location>
</feature>
<dbReference type="InterPro" id="IPR037401">
    <property type="entry name" value="SnoaL-like"/>
</dbReference>
<dbReference type="AlphaFoldDB" id="A0A6J6N599"/>
<accession>A0A6J6N599</accession>
<evidence type="ECO:0000259" key="1">
    <source>
        <dbReference type="Pfam" id="PF13474"/>
    </source>
</evidence>
<evidence type="ECO:0000313" key="2">
    <source>
        <dbReference type="EMBL" id="CAB4681306.1"/>
    </source>
</evidence>
<protein>
    <submittedName>
        <fullName evidence="2">Unannotated protein</fullName>
    </submittedName>
</protein>
<dbReference type="InterPro" id="IPR032710">
    <property type="entry name" value="NTF2-like_dom_sf"/>
</dbReference>
<dbReference type="EMBL" id="CAEZXB010000024">
    <property type="protein sequence ID" value="CAB4681306.1"/>
    <property type="molecule type" value="Genomic_DNA"/>
</dbReference>
<gene>
    <name evidence="2" type="ORF">UFOPK2342_01179</name>
</gene>